<dbReference type="Proteomes" id="UP001418222">
    <property type="component" value="Unassembled WGS sequence"/>
</dbReference>
<reference evidence="7 8" key="1">
    <citation type="journal article" date="2022" name="Nat. Plants">
        <title>Genomes of leafy and leafless Platanthera orchids illuminate the evolution of mycoheterotrophy.</title>
        <authorList>
            <person name="Li M.H."/>
            <person name="Liu K.W."/>
            <person name="Li Z."/>
            <person name="Lu H.C."/>
            <person name="Ye Q.L."/>
            <person name="Zhang D."/>
            <person name="Wang J.Y."/>
            <person name="Li Y.F."/>
            <person name="Zhong Z.M."/>
            <person name="Liu X."/>
            <person name="Yu X."/>
            <person name="Liu D.K."/>
            <person name="Tu X.D."/>
            <person name="Liu B."/>
            <person name="Hao Y."/>
            <person name="Liao X.Y."/>
            <person name="Jiang Y.T."/>
            <person name="Sun W.H."/>
            <person name="Chen J."/>
            <person name="Chen Y.Q."/>
            <person name="Ai Y."/>
            <person name="Zhai J.W."/>
            <person name="Wu S.S."/>
            <person name="Zhou Z."/>
            <person name="Hsiao Y.Y."/>
            <person name="Wu W.L."/>
            <person name="Chen Y.Y."/>
            <person name="Lin Y.F."/>
            <person name="Hsu J.L."/>
            <person name="Li C.Y."/>
            <person name="Wang Z.W."/>
            <person name="Zhao X."/>
            <person name="Zhong W.Y."/>
            <person name="Ma X.K."/>
            <person name="Ma L."/>
            <person name="Huang J."/>
            <person name="Chen G.Z."/>
            <person name="Huang M.Z."/>
            <person name="Huang L."/>
            <person name="Peng D.H."/>
            <person name="Luo Y.B."/>
            <person name="Zou S.Q."/>
            <person name="Chen S.P."/>
            <person name="Lan S."/>
            <person name="Tsai W.C."/>
            <person name="Van de Peer Y."/>
            <person name="Liu Z.J."/>
        </authorList>
    </citation>
    <scope>NUCLEOTIDE SEQUENCE [LARGE SCALE GENOMIC DNA]</scope>
    <source>
        <strain evidence="7">Lor287</strain>
    </source>
</reference>
<keyword evidence="8" id="KW-1185">Reference proteome</keyword>
<protein>
    <recommendedName>
        <fullName evidence="6">Staygreen protein domain-containing protein</fullName>
    </recommendedName>
</protein>
<dbReference type="GO" id="GO:0009507">
    <property type="term" value="C:chloroplast"/>
    <property type="evidence" value="ECO:0007669"/>
    <property type="project" value="UniProtKB-SubCell"/>
</dbReference>
<evidence type="ECO:0000256" key="5">
    <source>
        <dbReference type="ARBA" id="ARBA00022946"/>
    </source>
</evidence>
<evidence type="ECO:0000256" key="2">
    <source>
        <dbReference type="ARBA" id="ARBA00009234"/>
    </source>
</evidence>
<evidence type="ECO:0000256" key="1">
    <source>
        <dbReference type="ARBA" id="ARBA00004229"/>
    </source>
</evidence>
<evidence type="ECO:0000259" key="6">
    <source>
        <dbReference type="Pfam" id="PF12638"/>
    </source>
</evidence>
<keyword evidence="3" id="KW-0150">Chloroplast</keyword>
<evidence type="ECO:0000256" key="3">
    <source>
        <dbReference type="ARBA" id="ARBA00022528"/>
    </source>
</evidence>
<name>A0AAP0BBQ4_9ASPA</name>
<dbReference type="EMBL" id="JBBWWQ010000012">
    <property type="protein sequence ID" value="KAK8934856.1"/>
    <property type="molecule type" value="Genomic_DNA"/>
</dbReference>
<dbReference type="InterPro" id="IPR024438">
    <property type="entry name" value="Staygreen"/>
</dbReference>
<accession>A0AAP0BBQ4</accession>
<organism evidence="7 8">
    <name type="scientific">Platanthera zijinensis</name>
    <dbReference type="NCBI Taxonomy" id="2320716"/>
    <lineage>
        <taxon>Eukaryota</taxon>
        <taxon>Viridiplantae</taxon>
        <taxon>Streptophyta</taxon>
        <taxon>Embryophyta</taxon>
        <taxon>Tracheophyta</taxon>
        <taxon>Spermatophyta</taxon>
        <taxon>Magnoliopsida</taxon>
        <taxon>Liliopsida</taxon>
        <taxon>Asparagales</taxon>
        <taxon>Orchidaceae</taxon>
        <taxon>Orchidoideae</taxon>
        <taxon>Orchideae</taxon>
        <taxon>Orchidinae</taxon>
        <taxon>Platanthera</taxon>
    </lineage>
</organism>
<keyword evidence="4" id="KW-0934">Plastid</keyword>
<evidence type="ECO:0000256" key="4">
    <source>
        <dbReference type="ARBA" id="ARBA00022640"/>
    </source>
</evidence>
<sequence>MGSAAVLLPISIRQQQLYSSSSSSSSSSRYLSVNRRRLRPGRRPVFPVARLFGPAIFEASKLKVLFLGVDDRKHPEKLPRAYTLTHSDITARLTLAISQTINRAQLKGWYHRLQRDEVVAEWRKVRERMSLHVHCHISGGHFLLDLLADLRHRIFSRELPVVLKAFVHGDGGLFRSFPELQDALVWVYFHSNSPQLNRVECWGPLREAAETGRPEMAGTLDGGMGSDGEVESRWPEPQQRCEVECNCCFPPHNLIPWPAAGQMNKFDFTLDSSPGNE</sequence>
<proteinExistence type="inferred from homology"/>
<gene>
    <name evidence="7" type="ORF">KSP39_PZI014952</name>
</gene>
<comment type="similarity">
    <text evidence="2">Belongs to the staygreen family.</text>
</comment>
<feature type="domain" description="Staygreen protein" evidence="6">
    <location>
        <begin position="57"/>
        <end position="208"/>
    </location>
</feature>
<dbReference type="AlphaFoldDB" id="A0AAP0BBQ4"/>
<comment type="subcellular location">
    <subcellularLocation>
        <location evidence="1">Plastid</location>
        <location evidence="1">Chloroplast</location>
    </subcellularLocation>
</comment>
<evidence type="ECO:0000313" key="8">
    <source>
        <dbReference type="Proteomes" id="UP001418222"/>
    </source>
</evidence>
<dbReference type="GO" id="GO:0015996">
    <property type="term" value="P:chlorophyll catabolic process"/>
    <property type="evidence" value="ECO:0007669"/>
    <property type="project" value="TreeGrafter"/>
</dbReference>
<dbReference type="PANTHER" id="PTHR31750:SF4">
    <property type="entry name" value="LP06106P"/>
    <property type="match status" value="1"/>
</dbReference>
<keyword evidence="5" id="KW-0809">Transit peptide</keyword>
<dbReference type="Pfam" id="PF12638">
    <property type="entry name" value="Staygreen"/>
    <property type="match status" value="1"/>
</dbReference>
<dbReference type="PANTHER" id="PTHR31750">
    <property type="entry name" value="PROTEIN STAY-GREEN 1, CHLOROPLASTIC-RELATED"/>
    <property type="match status" value="1"/>
</dbReference>
<comment type="caution">
    <text evidence="7">The sequence shown here is derived from an EMBL/GenBank/DDBJ whole genome shotgun (WGS) entry which is preliminary data.</text>
</comment>
<evidence type="ECO:0000313" key="7">
    <source>
        <dbReference type="EMBL" id="KAK8934856.1"/>
    </source>
</evidence>